<evidence type="ECO:0000256" key="1">
    <source>
        <dbReference type="SAM" id="Phobius"/>
    </source>
</evidence>
<comment type="caution">
    <text evidence="3">The sequence shown here is derived from an EMBL/GenBank/DDBJ whole genome shotgun (WGS) entry which is preliminary data.</text>
</comment>
<dbReference type="Gene3D" id="3.10.350.10">
    <property type="entry name" value="LysM domain"/>
    <property type="match status" value="1"/>
</dbReference>
<feature type="transmembrane region" description="Helical" evidence="1">
    <location>
        <begin position="42"/>
        <end position="63"/>
    </location>
</feature>
<name>A0A6P2C2E3_9ACTN</name>
<gene>
    <name evidence="3" type="ORF">EAS64_18985</name>
</gene>
<keyword evidence="1" id="KW-0472">Membrane</keyword>
<keyword evidence="1" id="KW-1133">Transmembrane helix</keyword>
<dbReference type="Proteomes" id="UP000460272">
    <property type="component" value="Unassembled WGS sequence"/>
</dbReference>
<dbReference type="InterPro" id="IPR018392">
    <property type="entry name" value="LysM"/>
</dbReference>
<dbReference type="AlphaFoldDB" id="A0A6P2C2E3"/>
<dbReference type="PROSITE" id="PS51782">
    <property type="entry name" value="LYSM"/>
    <property type="match status" value="1"/>
</dbReference>
<sequence>MEADMVAMVSDGSIATLRHQREAGAGRAVRMAPLRLTRRGRVVATGVSALAIGVLSVTLATAAQATHDKPGSVDKYLAKVTISAGESLWSVAEAYDPNADTRVVIQQIQQLNSLTGYQVRPGEVLWVPRG</sequence>
<dbReference type="Pfam" id="PF01476">
    <property type="entry name" value="LysM"/>
    <property type="match status" value="1"/>
</dbReference>
<dbReference type="EMBL" id="RPFW01000003">
    <property type="protein sequence ID" value="TVZ04451.1"/>
    <property type="molecule type" value="Genomic_DNA"/>
</dbReference>
<protein>
    <submittedName>
        <fullName evidence="3">LysM peptidoglycan-binding domain-containing protein</fullName>
    </submittedName>
</protein>
<organism evidence="3 4">
    <name type="scientific">Trebonia kvetii</name>
    <dbReference type="NCBI Taxonomy" id="2480626"/>
    <lineage>
        <taxon>Bacteria</taxon>
        <taxon>Bacillati</taxon>
        <taxon>Actinomycetota</taxon>
        <taxon>Actinomycetes</taxon>
        <taxon>Streptosporangiales</taxon>
        <taxon>Treboniaceae</taxon>
        <taxon>Trebonia</taxon>
    </lineage>
</organism>
<dbReference type="SMART" id="SM00257">
    <property type="entry name" value="LysM"/>
    <property type="match status" value="1"/>
</dbReference>
<feature type="domain" description="LysM" evidence="2">
    <location>
        <begin position="78"/>
        <end position="127"/>
    </location>
</feature>
<evidence type="ECO:0000259" key="2">
    <source>
        <dbReference type="PROSITE" id="PS51782"/>
    </source>
</evidence>
<dbReference type="SUPFAM" id="SSF54106">
    <property type="entry name" value="LysM domain"/>
    <property type="match status" value="1"/>
</dbReference>
<evidence type="ECO:0000313" key="4">
    <source>
        <dbReference type="Proteomes" id="UP000460272"/>
    </source>
</evidence>
<keyword evidence="4" id="KW-1185">Reference proteome</keyword>
<keyword evidence="1" id="KW-0812">Transmembrane</keyword>
<dbReference type="InterPro" id="IPR036779">
    <property type="entry name" value="LysM_dom_sf"/>
</dbReference>
<reference evidence="3 4" key="1">
    <citation type="submission" date="2018-11" db="EMBL/GenBank/DDBJ databases">
        <title>Trebonia kvetii gen.nov., sp.nov., a novel acidophilic actinobacterium, and proposal of the new actinobacterial family Treboniaceae fam. nov.</title>
        <authorList>
            <person name="Rapoport D."/>
            <person name="Sagova-Mareckova M."/>
            <person name="Sedlacek I."/>
            <person name="Provaznik J."/>
            <person name="Kralova S."/>
            <person name="Pavlinic D."/>
            <person name="Benes V."/>
            <person name="Kopecky J."/>
        </authorList>
    </citation>
    <scope>NUCLEOTIDE SEQUENCE [LARGE SCALE GENOMIC DNA]</scope>
    <source>
        <strain evidence="3 4">15Tr583</strain>
    </source>
</reference>
<accession>A0A6P2C2E3</accession>
<proteinExistence type="predicted"/>
<evidence type="ECO:0000313" key="3">
    <source>
        <dbReference type="EMBL" id="TVZ04451.1"/>
    </source>
</evidence>
<dbReference type="OrthoDB" id="5084290at2"/>